<comment type="caution">
    <text evidence="3">The sequence shown here is derived from an EMBL/GenBank/DDBJ whole genome shotgun (WGS) entry which is preliminary data.</text>
</comment>
<accession>A0A2P4WVM8</accession>
<evidence type="ECO:0000313" key="3">
    <source>
        <dbReference type="EMBL" id="POM57339.1"/>
    </source>
</evidence>
<keyword evidence="2" id="KW-1133">Transmembrane helix</keyword>
<dbReference type="EMBL" id="NCKW01020805">
    <property type="protein sequence ID" value="POM57339.1"/>
    <property type="molecule type" value="Genomic_DNA"/>
</dbReference>
<feature type="transmembrane region" description="Helical" evidence="2">
    <location>
        <begin position="47"/>
        <end position="67"/>
    </location>
</feature>
<evidence type="ECO:0000256" key="2">
    <source>
        <dbReference type="SAM" id="Phobius"/>
    </source>
</evidence>
<evidence type="ECO:0000256" key="1">
    <source>
        <dbReference type="SAM" id="MobiDB-lite"/>
    </source>
</evidence>
<organism evidence="3 4">
    <name type="scientific">Phytophthora palmivora</name>
    <dbReference type="NCBI Taxonomy" id="4796"/>
    <lineage>
        <taxon>Eukaryota</taxon>
        <taxon>Sar</taxon>
        <taxon>Stramenopiles</taxon>
        <taxon>Oomycota</taxon>
        <taxon>Peronosporomycetes</taxon>
        <taxon>Peronosporales</taxon>
        <taxon>Peronosporaceae</taxon>
        <taxon>Phytophthora</taxon>
    </lineage>
</organism>
<protein>
    <submittedName>
        <fullName evidence="3">Uncharacterized protein</fullName>
    </submittedName>
</protein>
<gene>
    <name evidence="3" type="ORF">PHPALM_38162</name>
</gene>
<dbReference type="Proteomes" id="UP000237271">
    <property type="component" value="Unassembled WGS sequence"/>
</dbReference>
<reference evidence="3 4" key="1">
    <citation type="journal article" date="2017" name="Genome Biol. Evol.">
        <title>Phytophthora megakarya and P. palmivora, closely related causal agents of cacao black pod rot, underwent increases in genome sizes and gene numbers by different mechanisms.</title>
        <authorList>
            <person name="Ali S.S."/>
            <person name="Shao J."/>
            <person name="Lary D.J."/>
            <person name="Kronmiller B."/>
            <person name="Shen D."/>
            <person name="Strem M.D."/>
            <person name="Amoako-Attah I."/>
            <person name="Akrofi A.Y."/>
            <person name="Begoude B.A."/>
            <person name="Ten Hoopen G.M."/>
            <person name="Coulibaly K."/>
            <person name="Kebe B.I."/>
            <person name="Melnick R.L."/>
            <person name="Guiltinan M.J."/>
            <person name="Tyler B.M."/>
            <person name="Meinhardt L.W."/>
            <person name="Bailey B.A."/>
        </authorList>
    </citation>
    <scope>NUCLEOTIDE SEQUENCE [LARGE SCALE GENOMIC DNA]</scope>
    <source>
        <strain evidence="4">sbr112.9</strain>
    </source>
</reference>
<feature type="region of interest" description="Disordered" evidence="1">
    <location>
        <begin position="1"/>
        <end position="23"/>
    </location>
</feature>
<keyword evidence="2" id="KW-0472">Membrane</keyword>
<keyword evidence="2" id="KW-0812">Transmembrane</keyword>
<evidence type="ECO:0000313" key="4">
    <source>
        <dbReference type="Proteomes" id="UP000237271"/>
    </source>
</evidence>
<proteinExistence type="predicted"/>
<dbReference type="AlphaFoldDB" id="A0A2P4WVM8"/>
<name>A0A2P4WVM8_9STRA</name>
<keyword evidence="4" id="KW-1185">Reference proteome</keyword>
<sequence>MAGDSQTNFQALRSPHSSHSFRGVMPTTQYESAEDKEPHATTTRRKVIIAAIMVVAIAAVITVIVVLTQSDDDDDSSNDTTLTTNLLALTHVAVANVTMVSATTDDDSKDQCVDLEWIPTGVEWTASSGDTISYLCMQQSVEANSTEDVGSVDLDTVSLMRRVVVASNAESCPSNMQMIVNPSSNVFVCGEYVSASTAFDTQQYVVDLMTTTESFYNHDTPGWITWPMDLKMESVASSVYLSVRYPVRPIVAVEVLTDDSCLNQLKVRLATATRAMSSSASSAH</sequence>